<dbReference type="AlphaFoldDB" id="A0A1F6DG65"/>
<dbReference type="EMBL" id="MFLA01000010">
    <property type="protein sequence ID" value="OGG60381.1"/>
    <property type="molecule type" value="Genomic_DNA"/>
</dbReference>
<sequence length="69" mass="8078">MGIIIAFLFTTVAFFTAYQAQMYWQWSMEAVIALYTIAGWFFGITTVLFLIQLDKDVERILKKRDSRGM</sequence>
<comment type="caution">
    <text evidence="2">The sequence shown here is derived from an EMBL/GenBank/DDBJ whole genome shotgun (WGS) entry which is preliminary data.</text>
</comment>
<organism evidence="2 3">
    <name type="scientific">Candidatus Kaiserbacteria bacterium RIFCSPHIGHO2_01_FULL_56_24</name>
    <dbReference type="NCBI Taxonomy" id="1798487"/>
    <lineage>
        <taxon>Bacteria</taxon>
        <taxon>Candidatus Kaiseribacteriota</taxon>
    </lineage>
</organism>
<dbReference type="Proteomes" id="UP000176377">
    <property type="component" value="Unassembled WGS sequence"/>
</dbReference>
<keyword evidence="1" id="KW-0472">Membrane</keyword>
<evidence type="ECO:0000313" key="2">
    <source>
        <dbReference type="EMBL" id="OGG60381.1"/>
    </source>
</evidence>
<keyword evidence="1" id="KW-1133">Transmembrane helix</keyword>
<reference evidence="2 3" key="1">
    <citation type="journal article" date="2016" name="Nat. Commun.">
        <title>Thousands of microbial genomes shed light on interconnected biogeochemical processes in an aquifer system.</title>
        <authorList>
            <person name="Anantharaman K."/>
            <person name="Brown C.T."/>
            <person name="Hug L.A."/>
            <person name="Sharon I."/>
            <person name="Castelle C.J."/>
            <person name="Probst A.J."/>
            <person name="Thomas B.C."/>
            <person name="Singh A."/>
            <person name="Wilkins M.J."/>
            <person name="Karaoz U."/>
            <person name="Brodie E.L."/>
            <person name="Williams K.H."/>
            <person name="Hubbard S.S."/>
            <person name="Banfield J.F."/>
        </authorList>
    </citation>
    <scope>NUCLEOTIDE SEQUENCE [LARGE SCALE GENOMIC DNA]</scope>
</reference>
<feature type="transmembrane region" description="Helical" evidence="1">
    <location>
        <begin position="32"/>
        <end position="53"/>
    </location>
</feature>
<protein>
    <submittedName>
        <fullName evidence="2">Uncharacterized protein</fullName>
    </submittedName>
</protein>
<evidence type="ECO:0000256" key="1">
    <source>
        <dbReference type="SAM" id="Phobius"/>
    </source>
</evidence>
<accession>A0A1F6DG65</accession>
<gene>
    <name evidence="2" type="ORF">A2765_02950</name>
</gene>
<keyword evidence="1" id="KW-0812">Transmembrane</keyword>
<name>A0A1F6DG65_9BACT</name>
<proteinExistence type="predicted"/>
<evidence type="ECO:0000313" key="3">
    <source>
        <dbReference type="Proteomes" id="UP000176377"/>
    </source>
</evidence>